<reference evidence="3 4" key="1">
    <citation type="submission" date="2016-10" db="EMBL/GenBank/DDBJ databases">
        <authorList>
            <person name="de Groot N.N."/>
        </authorList>
    </citation>
    <scope>NUCLEOTIDE SEQUENCE [LARGE SCALE GENOMIC DNA]</scope>
    <source>
        <strain evidence="4">E92,LMG 26720,CCM 7988</strain>
    </source>
</reference>
<dbReference type="PANTHER" id="PTHR33734:SF22">
    <property type="entry name" value="MEMBRANE-BOUND LYTIC MUREIN TRANSGLYCOSYLASE D"/>
    <property type="match status" value="1"/>
</dbReference>
<evidence type="ECO:0000259" key="2">
    <source>
        <dbReference type="PROSITE" id="PS51782"/>
    </source>
</evidence>
<feature type="compositionally biased region" description="Polar residues" evidence="1">
    <location>
        <begin position="500"/>
        <end position="510"/>
    </location>
</feature>
<dbReference type="SUPFAM" id="SSF54106">
    <property type="entry name" value="LysM domain"/>
    <property type="match status" value="4"/>
</dbReference>
<dbReference type="Gene3D" id="1.10.530.10">
    <property type="match status" value="1"/>
</dbReference>
<dbReference type="AlphaFoldDB" id="A0A1I5PLU0"/>
<dbReference type="CDD" id="cd00118">
    <property type="entry name" value="LysM"/>
    <property type="match status" value="4"/>
</dbReference>
<dbReference type="InterPro" id="IPR008258">
    <property type="entry name" value="Transglycosylase_SLT_dom_1"/>
</dbReference>
<protein>
    <submittedName>
        <fullName evidence="3">Membrane-bound lytic murein transglycosylase D</fullName>
    </submittedName>
</protein>
<dbReference type="CDD" id="cd16894">
    <property type="entry name" value="MltD-like"/>
    <property type="match status" value="1"/>
</dbReference>
<dbReference type="InterPro" id="IPR036779">
    <property type="entry name" value="LysM_dom_sf"/>
</dbReference>
<accession>A0A1I5PLU0</accession>
<dbReference type="SUPFAM" id="SSF53955">
    <property type="entry name" value="Lysozyme-like"/>
    <property type="match status" value="1"/>
</dbReference>
<sequence length="775" mass="87848">MFTKILYFQALYTIKSIYPKSSHPNSLLMRKRFSLSYIFMLFFPFALVKAQELPRSIIVGSVNVRIDGSAKSIIQNEIDNLNNNRKYLDAVLSKMVLYFPVIERILAEEGIPDDFKYLCVQESALNPEAISTSNAYGFWQFKRETAQEVGLRVDGVVDERKHIVAATRGAAVYLSRNNLILRNWVATLLSYRLGLGAVRRNNSLDWAAKNDISVNSSTDWYVLRFLAYKHFLEREYKSFKDSSGSYLFEYPNSRGKNLSDISRELNVDLVEIRKNNSWLQSTSVPDDKDYIVYFPVNSDQIKKLKDRSSQQNTIESQEVVKNDLGFPVLNLVSQSSKKGDAVLYEINGKKGILAFAGDTPETIADRGGINKKKFLKYNDLDENDRIIPNEIYYLRKKDKKAVVAFHTVQGNETLWKISQMYGVQLEELLSKNRLQTIQRLQKGRLIWLVDTRPNNQPVEFVNTNDAPPSAPTILTREIYSRDEKSEFYSRPEQSDLPAKNTDNPSKPNVTTTVIDNTEKVVIEPVQKPAAEPVIPKTTIVETPPKTEEPKVSAPVVTVVEPAEESASTPKSSGNEIRKIINHTVQIKQTFFSIAKMYGMSLDELYRINKTQPGTPLRSGQVILVSQSVGINSDNNIAAFPKQGLTEENSGREIVTKTENPVVNKYISGNNNSSTHVVQAGETLFRVSKIYGVSVDKLMQWNGLNNYTIEIGQELIVKNQNDSGTKDIKTKYHILKTGETVFRVSQLYGVSVEDVVKWNNIRNYNVLAGQKLIIRR</sequence>
<dbReference type="Pfam" id="PF01464">
    <property type="entry name" value="SLT"/>
    <property type="match status" value="1"/>
</dbReference>
<dbReference type="PROSITE" id="PS51782">
    <property type="entry name" value="LYSM"/>
    <property type="match status" value="4"/>
</dbReference>
<feature type="domain" description="LysM" evidence="2">
    <location>
        <begin position="730"/>
        <end position="773"/>
    </location>
</feature>
<gene>
    <name evidence="3" type="ORF">SAMN04515674_102536</name>
</gene>
<proteinExistence type="predicted"/>
<evidence type="ECO:0000256" key="1">
    <source>
        <dbReference type="SAM" id="MobiDB-lite"/>
    </source>
</evidence>
<evidence type="ECO:0000313" key="4">
    <source>
        <dbReference type="Proteomes" id="UP000199306"/>
    </source>
</evidence>
<keyword evidence="4" id="KW-1185">Reference proteome</keyword>
<dbReference type="GO" id="GO:0008932">
    <property type="term" value="F:lytic endotransglycosylase activity"/>
    <property type="evidence" value="ECO:0007669"/>
    <property type="project" value="TreeGrafter"/>
</dbReference>
<feature type="region of interest" description="Disordered" evidence="1">
    <location>
        <begin position="484"/>
        <end position="510"/>
    </location>
</feature>
<dbReference type="InterPro" id="IPR018392">
    <property type="entry name" value="LysM"/>
</dbReference>
<dbReference type="Pfam" id="PF01476">
    <property type="entry name" value="LysM"/>
    <property type="match status" value="5"/>
</dbReference>
<dbReference type="Gene3D" id="3.10.350.10">
    <property type="entry name" value="LysM domain"/>
    <property type="match status" value="4"/>
</dbReference>
<name>A0A1I5PLU0_9BACT</name>
<feature type="domain" description="LysM" evidence="2">
    <location>
        <begin position="580"/>
        <end position="624"/>
    </location>
</feature>
<evidence type="ECO:0000313" key="3">
    <source>
        <dbReference type="EMBL" id="SFP35019.1"/>
    </source>
</evidence>
<dbReference type="PANTHER" id="PTHR33734">
    <property type="entry name" value="LYSM DOMAIN-CONTAINING GPI-ANCHORED PROTEIN 2"/>
    <property type="match status" value="1"/>
</dbReference>
<dbReference type="SMART" id="SM00257">
    <property type="entry name" value="LysM"/>
    <property type="match status" value="4"/>
</dbReference>
<dbReference type="STRING" id="1079859.SAMN04515674_102536"/>
<dbReference type="InterPro" id="IPR023346">
    <property type="entry name" value="Lysozyme-like_dom_sf"/>
</dbReference>
<organism evidence="3 4">
    <name type="scientific">Pseudarcicella hirudinis</name>
    <dbReference type="NCBI Taxonomy" id="1079859"/>
    <lineage>
        <taxon>Bacteria</taxon>
        <taxon>Pseudomonadati</taxon>
        <taxon>Bacteroidota</taxon>
        <taxon>Cytophagia</taxon>
        <taxon>Cytophagales</taxon>
        <taxon>Flectobacillaceae</taxon>
        <taxon>Pseudarcicella</taxon>
    </lineage>
</organism>
<dbReference type="EMBL" id="FOXH01000002">
    <property type="protein sequence ID" value="SFP35019.1"/>
    <property type="molecule type" value="Genomic_DNA"/>
</dbReference>
<feature type="compositionally biased region" description="Basic and acidic residues" evidence="1">
    <location>
        <begin position="484"/>
        <end position="493"/>
    </location>
</feature>
<feature type="domain" description="LysM" evidence="2">
    <location>
        <begin position="404"/>
        <end position="448"/>
    </location>
</feature>
<feature type="domain" description="LysM" evidence="2">
    <location>
        <begin position="673"/>
        <end position="716"/>
    </location>
</feature>
<dbReference type="Proteomes" id="UP000199306">
    <property type="component" value="Unassembled WGS sequence"/>
</dbReference>